<accession>A0ABT8WMY2</accession>
<reference evidence="1" key="1">
    <citation type="submission" date="2023-07" db="EMBL/GenBank/DDBJ databases">
        <title>Two novel species in the genus Flavivirga.</title>
        <authorList>
            <person name="Kwon K."/>
        </authorList>
    </citation>
    <scope>NUCLEOTIDE SEQUENCE</scope>
    <source>
        <strain evidence="1">KACC 14158</strain>
    </source>
</reference>
<evidence type="ECO:0000313" key="2">
    <source>
        <dbReference type="Proteomes" id="UP001176806"/>
    </source>
</evidence>
<protein>
    <submittedName>
        <fullName evidence="1">Uncharacterized protein</fullName>
    </submittedName>
</protein>
<evidence type="ECO:0000313" key="1">
    <source>
        <dbReference type="EMBL" id="MDO5974518.1"/>
    </source>
</evidence>
<name>A0ABT8WMY2_9FLAO</name>
<sequence>MRNHKLEKEFKLIAESILNENKSLDEWSEIESDDMFQEGKYVGGFEAIEKEFCFSLYEDDGEEYWFQLSIDEIEKFLKGKLIDVEIRKADY</sequence>
<dbReference type="RefSeq" id="WP_303301656.1">
    <property type="nucleotide sequence ID" value="NZ_BAABDA010000050.1"/>
</dbReference>
<comment type="caution">
    <text evidence="1">The sequence shown here is derived from an EMBL/GenBank/DDBJ whole genome shotgun (WGS) entry which is preliminary data.</text>
</comment>
<keyword evidence="2" id="KW-1185">Reference proteome</keyword>
<dbReference type="Proteomes" id="UP001176806">
    <property type="component" value="Unassembled WGS sequence"/>
</dbReference>
<dbReference type="EMBL" id="JAUOEL010000003">
    <property type="protein sequence ID" value="MDO5974518.1"/>
    <property type="molecule type" value="Genomic_DNA"/>
</dbReference>
<gene>
    <name evidence="1" type="ORF">Q4Q40_10005</name>
</gene>
<proteinExistence type="predicted"/>
<organism evidence="1 2">
    <name type="scientific">Flavivirga jejuensis</name>
    <dbReference type="NCBI Taxonomy" id="870487"/>
    <lineage>
        <taxon>Bacteria</taxon>
        <taxon>Pseudomonadati</taxon>
        <taxon>Bacteroidota</taxon>
        <taxon>Flavobacteriia</taxon>
        <taxon>Flavobacteriales</taxon>
        <taxon>Flavobacteriaceae</taxon>
        <taxon>Flavivirga</taxon>
    </lineage>
</organism>